<keyword evidence="2" id="KW-0285">Flavoprotein</keyword>
<accession>A0A0C3GSD0</accession>
<sequence>MRIRFNVVIVKFPTLLRGLALPNRLAKVSFSSHNVQISHTYLGSPEDIAIPAPTASTPVLQEAISVAINLGSGYIARFVTCVMFGTPREMTHTEVIKAIQQFIDGARQAHIAGFKGIELHGAHGYLIAQFLSPKTNLRTDKFGGTLARRAEIFCIGIKMNSVDVSEQGDGGLQAGLEQMGRIIDASVDFIEISGGSFENPSMFQVDGSTTAPAALAHIPKAITIAREALFLDFAKTVRERYPKAPLMVTGGFRSRAGMEAALESGAYDIIEIGRPAAVMPKLPNNILLNKEAIDTEAKIQLKRVEMGWLMRKVAIKALGAGAEGTYYTMGGQIGRMGKGLQPVDTRV</sequence>
<dbReference type="GO" id="GO:0010181">
    <property type="term" value="F:FMN binding"/>
    <property type="evidence" value="ECO:0007669"/>
    <property type="project" value="InterPro"/>
</dbReference>
<dbReference type="SUPFAM" id="SSF51395">
    <property type="entry name" value="FMN-linked oxidoreductases"/>
    <property type="match status" value="1"/>
</dbReference>
<dbReference type="Pfam" id="PF00724">
    <property type="entry name" value="Oxidored_FMN"/>
    <property type="match status" value="1"/>
</dbReference>
<dbReference type="GO" id="GO:0016491">
    <property type="term" value="F:oxidoreductase activity"/>
    <property type="evidence" value="ECO:0007669"/>
    <property type="project" value="UniProtKB-KW"/>
</dbReference>
<evidence type="ECO:0000256" key="1">
    <source>
        <dbReference type="ARBA" id="ARBA00005979"/>
    </source>
</evidence>
<evidence type="ECO:0000256" key="3">
    <source>
        <dbReference type="ARBA" id="ARBA00022643"/>
    </source>
</evidence>
<proteinExistence type="inferred from homology"/>
<evidence type="ECO:0000313" key="6">
    <source>
        <dbReference type="EMBL" id="KIM93371.1"/>
    </source>
</evidence>
<evidence type="ECO:0000256" key="2">
    <source>
        <dbReference type="ARBA" id="ARBA00022630"/>
    </source>
</evidence>
<dbReference type="Gene3D" id="3.20.20.70">
    <property type="entry name" value="Aldolase class I"/>
    <property type="match status" value="1"/>
</dbReference>
<protein>
    <recommendedName>
        <fullName evidence="5">NADH:flavin oxidoreductase/NADH oxidase N-terminal domain-containing protein</fullName>
    </recommendedName>
</protein>
<keyword evidence="4" id="KW-0560">Oxidoreductase</keyword>
<keyword evidence="3" id="KW-0288">FMN</keyword>
<dbReference type="PANTHER" id="PTHR43656">
    <property type="entry name" value="BINDING OXIDOREDUCTASE, PUTATIVE (AFU_ORTHOLOGUE AFUA_2G08260)-RELATED"/>
    <property type="match status" value="1"/>
</dbReference>
<feature type="domain" description="NADH:flavin oxidoreductase/NADH oxidase N-terminal" evidence="5">
    <location>
        <begin position="87"/>
        <end position="286"/>
    </location>
</feature>
<keyword evidence="7" id="KW-1185">Reference proteome</keyword>
<dbReference type="AlphaFoldDB" id="A0A0C3GSD0"/>
<reference evidence="6 7" key="1">
    <citation type="submission" date="2014-04" db="EMBL/GenBank/DDBJ databases">
        <authorList>
            <consortium name="DOE Joint Genome Institute"/>
            <person name="Kuo A."/>
            <person name="Martino E."/>
            <person name="Perotto S."/>
            <person name="Kohler A."/>
            <person name="Nagy L.G."/>
            <person name="Floudas D."/>
            <person name="Copeland A."/>
            <person name="Barry K.W."/>
            <person name="Cichocki N."/>
            <person name="Veneault-Fourrey C."/>
            <person name="LaButti K."/>
            <person name="Lindquist E.A."/>
            <person name="Lipzen A."/>
            <person name="Lundell T."/>
            <person name="Morin E."/>
            <person name="Murat C."/>
            <person name="Sun H."/>
            <person name="Tunlid A."/>
            <person name="Henrissat B."/>
            <person name="Grigoriev I.V."/>
            <person name="Hibbett D.S."/>
            <person name="Martin F."/>
            <person name="Nordberg H.P."/>
            <person name="Cantor M.N."/>
            <person name="Hua S.X."/>
        </authorList>
    </citation>
    <scope>NUCLEOTIDE SEQUENCE [LARGE SCALE GENOMIC DNA]</scope>
    <source>
        <strain evidence="6 7">Zn</strain>
    </source>
</reference>
<dbReference type="InParanoid" id="A0A0C3GSD0"/>
<evidence type="ECO:0000313" key="7">
    <source>
        <dbReference type="Proteomes" id="UP000054321"/>
    </source>
</evidence>
<dbReference type="InterPro" id="IPR013785">
    <property type="entry name" value="Aldolase_TIM"/>
</dbReference>
<dbReference type="OrthoDB" id="1663137at2759"/>
<evidence type="ECO:0000256" key="4">
    <source>
        <dbReference type="ARBA" id="ARBA00023002"/>
    </source>
</evidence>
<dbReference type="PANTHER" id="PTHR43656:SF2">
    <property type="entry name" value="BINDING OXIDOREDUCTASE, PUTATIVE (AFU_ORTHOLOGUE AFUA_2G08260)-RELATED"/>
    <property type="match status" value="1"/>
</dbReference>
<dbReference type="Proteomes" id="UP000054321">
    <property type="component" value="Unassembled WGS sequence"/>
</dbReference>
<reference evidence="7" key="2">
    <citation type="submission" date="2015-01" db="EMBL/GenBank/DDBJ databases">
        <title>Evolutionary Origins and Diversification of the Mycorrhizal Mutualists.</title>
        <authorList>
            <consortium name="DOE Joint Genome Institute"/>
            <consortium name="Mycorrhizal Genomics Consortium"/>
            <person name="Kohler A."/>
            <person name="Kuo A."/>
            <person name="Nagy L.G."/>
            <person name="Floudas D."/>
            <person name="Copeland A."/>
            <person name="Barry K.W."/>
            <person name="Cichocki N."/>
            <person name="Veneault-Fourrey C."/>
            <person name="LaButti K."/>
            <person name="Lindquist E.A."/>
            <person name="Lipzen A."/>
            <person name="Lundell T."/>
            <person name="Morin E."/>
            <person name="Murat C."/>
            <person name="Riley R."/>
            <person name="Ohm R."/>
            <person name="Sun H."/>
            <person name="Tunlid A."/>
            <person name="Henrissat B."/>
            <person name="Grigoriev I.V."/>
            <person name="Hibbett D.S."/>
            <person name="Martin F."/>
        </authorList>
    </citation>
    <scope>NUCLEOTIDE SEQUENCE [LARGE SCALE GENOMIC DNA]</scope>
    <source>
        <strain evidence="7">Zn</strain>
    </source>
</reference>
<dbReference type="STRING" id="913774.A0A0C3GSD0"/>
<dbReference type="HOGENOM" id="CLU_012153_6_1_1"/>
<gene>
    <name evidence="6" type="ORF">OIDMADRAFT_106928</name>
</gene>
<dbReference type="EMBL" id="KN832896">
    <property type="protein sequence ID" value="KIM93371.1"/>
    <property type="molecule type" value="Genomic_DNA"/>
</dbReference>
<organism evidence="6 7">
    <name type="scientific">Oidiodendron maius (strain Zn)</name>
    <dbReference type="NCBI Taxonomy" id="913774"/>
    <lineage>
        <taxon>Eukaryota</taxon>
        <taxon>Fungi</taxon>
        <taxon>Dikarya</taxon>
        <taxon>Ascomycota</taxon>
        <taxon>Pezizomycotina</taxon>
        <taxon>Leotiomycetes</taxon>
        <taxon>Leotiomycetes incertae sedis</taxon>
        <taxon>Myxotrichaceae</taxon>
        <taxon>Oidiodendron</taxon>
    </lineage>
</organism>
<name>A0A0C3GSD0_OIDMZ</name>
<dbReference type="InterPro" id="IPR051799">
    <property type="entry name" value="NADH_flavin_oxidoreductase"/>
</dbReference>
<evidence type="ECO:0000259" key="5">
    <source>
        <dbReference type="Pfam" id="PF00724"/>
    </source>
</evidence>
<dbReference type="InterPro" id="IPR001155">
    <property type="entry name" value="OxRdtase_FMN_N"/>
</dbReference>
<comment type="similarity">
    <text evidence="1">Belongs to the NADH:flavin oxidoreductase/NADH oxidase family.</text>
</comment>